<reference evidence="2 3" key="1">
    <citation type="submission" date="2019-01" db="EMBL/GenBank/DDBJ databases">
        <title>Fusobacterium necrophorum Isolated From the Uterus of Dairy Cows.</title>
        <authorList>
            <person name="Francis A.M."/>
        </authorList>
    </citation>
    <scope>NUCLEOTIDE SEQUENCE [LARGE SCALE GENOMIC DNA]</scope>
    <source>
        <strain evidence="2 3">KG35</strain>
    </source>
</reference>
<evidence type="ECO:0000313" key="3">
    <source>
        <dbReference type="Proteomes" id="UP000289216"/>
    </source>
</evidence>
<name>A0A4V1QX65_9FUSO</name>
<dbReference type="Proteomes" id="UP000289216">
    <property type="component" value="Unassembled WGS sequence"/>
</dbReference>
<dbReference type="EMBL" id="SBAP01000026">
    <property type="protein sequence ID" value="RXZ68576.1"/>
    <property type="molecule type" value="Genomic_DNA"/>
</dbReference>
<evidence type="ECO:0000313" key="2">
    <source>
        <dbReference type="EMBL" id="RXZ68576.1"/>
    </source>
</evidence>
<comment type="caution">
    <text evidence="2">The sequence shown here is derived from an EMBL/GenBank/DDBJ whole genome shotgun (WGS) entry which is preliminary data.</text>
</comment>
<sequence length="66" mass="7964">MRTVEGIKEKLKELEKQLDREISFIENCETKDEWNEFVRDDCYAKADEINSNIKLLEWVLGEENER</sequence>
<proteinExistence type="predicted"/>
<gene>
    <name evidence="2" type="ORF">EPT53_09480</name>
</gene>
<dbReference type="RefSeq" id="WP_129491628.1">
    <property type="nucleotide sequence ID" value="NZ_SBAP01000026.1"/>
</dbReference>
<accession>A0A4V1QX65</accession>
<evidence type="ECO:0000256" key="1">
    <source>
        <dbReference type="SAM" id="Coils"/>
    </source>
</evidence>
<feature type="coiled-coil region" evidence="1">
    <location>
        <begin position="4"/>
        <end position="31"/>
    </location>
</feature>
<organism evidence="2 3">
    <name type="scientific">Fusobacterium necrophorum</name>
    <dbReference type="NCBI Taxonomy" id="859"/>
    <lineage>
        <taxon>Bacteria</taxon>
        <taxon>Fusobacteriati</taxon>
        <taxon>Fusobacteriota</taxon>
        <taxon>Fusobacteriia</taxon>
        <taxon>Fusobacteriales</taxon>
        <taxon>Fusobacteriaceae</taxon>
        <taxon>Fusobacterium</taxon>
    </lineage>
</organism>
<dbReference type="AlphaFoldDB" id="A0A4V1QX65"/>
<keyword evidence="1" id="KW-0175">Coiled coil</keyword>
<protein>
    <submittedName>
        <fullName evidence="2">Uncharacterized protein</fullName>
    </submittedName>
</protein>